<dbReference type="PANTHER" id="PTHR42783">
    <property type="entry name" value="GLUTAMATE SYNTHASE [NADPH] SMALL CHAIN"/>
    <property type="match status" value="1"/>
</dbReference>
<dbReference type="NCBIfam" id="TIGR04519">
    <property type="entry name" value="MoCo_extend_TAT"/>
    <property type="match status" value="1"/>
</dbReference>
<dbReference type="CDD" id="cd10551">
    <property type="entry name" value="PsrB"/>
    <property type="match status" value="1"/>
</dbReference>
<dbReference type="Pfam" id="PF12838">
    <property type="entry name" value="Fer4_7"/>
    <property type="match status" value="1"/>
</dbReference>
<name>A0A6B3L4Y0_9BACT</name>
<dbReference type="InterPro" id="IPR017896">
    <property type="entry name" value="4Fe4S_Fe-S-bd"/>
</dbReference>
<dbReference type="SUPFAM" id="SSF50692">
    <property type="entry name" value="ADC-like"/>
    <property type="match status" value="1"/>
</dbReference>
<dbReference type="InterPro" id="IPR009010">
    <property type="entry name" value="Asp_de-COase-like_dom_sf"/>
</dbReference>
<protein>
    <submittedName>
        <fullName evidence="3">TAT-variant-translocated molybdopterin oxidoreductase</fullName>
    </submittedName>
</protein>
<reference evidence="3 4" key="1">
    <citation type="submission" date="2020-12" db="EMBL/GenBank/DDBJ databases">
        <title>Sulforoseuscoccus oceanibium gen. nov., sp. nov., a representative of the phylum Verrucomicrobia with special cytoplasmic membrane, and proposal of Sulforoseuscoccusaceae fam. nov.</title>
        <authorList>
            <person name="Xi F."/>
        </authorList>
    </citation>
    <scope>NUCLEOTIDE SEQUENCE [LARGE SCALE GENOMIC DNA]</scope>
    <source>
        <strain evidence="3 4">T37</strain>
    </source>
</reference>
<proteinExistence type="predicted"/>
<feature type="domain" description="4Fe-4S ferredoxin-type" evidence="2">
    <location>
        <begin position="908"/>
        <end position="937"/>
    </location>
</feature>
<dbReference type="InterPro" id="IPR030948">
    <property type="entry name" value="TAT_var_transloc_signal_dom"/>
</dbReference>
<dbReference type="AlphaFoldDB" id="A0A6B3L4Y0"/>
<dbReference type="SUPFAM" id="SSF54862">
    <property type="entry name" value="4Fe-4S ferredoxins"/>
    <property type="match status" value="1"/>
</dbReference>
<dbReference type="InterPro" id="IPR019546">
    <property type="entry name" value="TAT_signal_bac_arc"/>
</dbReference>
<accession>A0A6B3L4Y0</accession>
<evidence type="ECO:0000259" key="2">
    <source>
        <dbReference type="PROSITE" id="PS51379"/>
    </source>
</evidence>
<feature type="region of interest" description="Disordered" evidence="1">
    <location>
        <begin position="1"/>
        <end position="26"/>
    </location>
</feature>
<dbReference type="KEGG" id="soa:G3M56_012225"/>
<organism evidence="3 4">
    <name type="scientific">Sulfuriroseicoccus oceanibius</name>
    <dbReference type="NCBI Taxonomy" id="2707525"/>
    <lineage>
        <taxon>Bacteria</taxon>
        <taxon>Pseudomonadati</taxon>
        <taxon>Verrucomicrobiota</taxon>
        <taxon>Verrucomicrobiia</taxon>
        <taxon>Verrucomicrobiales</taxon>
        <taxon>Verrucomicrobiaceae</taxon>
        <taxon>Sulfuriroseicoccus</taxon>
    </lineage>
</organism>
<dbReference type="Proteomes" id="UP000475117">
    <property type="component" value="Chromosome"/>
</dbReference>
<feature type="compositionally biased region" description="Basic and acidic residues" evidence="1">
    <location>
        <begin position="953"/>
        <end position="967"/>
    </location>
</feature>
<evidence type="ECO:0000313" key="4">
    <source>
        <dbReference type="Proteomes" id="UP000475117"/>
    </source>
</evidence>
<dbReference type="PROSITE" id="PS51379">
    <property type="entry name" value="4FE4S_FER_2"/>
    <property type="match status" value="3"/>
</dbReference>
<feature type="domain" description="4Fe-4S ferredoxin-type" evidence="2">
    <location>
        <begin position="812"/>
        <end position="842"/>
    </location>
</feature>
<evidence type="ECO:0000313" key="3">
    <source>
        <dbReference type="EMBL" id="QQL44640.1"/>
    </source>
</evidence>
<feature type="domain" description="4Fe-4S ferredoxin-type" evidence="2">
    <location>
        <begin position="876"/>
        <end position="907"/>
    </location>
</feature>
<dbReference type="RefSeq" id="WP_164364378.1">
    <property type="nucleotide sequence ID" value="NZ_CP066776.1"/>
</dbReference>
<feature type="region of interest" description="Disordered" evidence="1">
    <location>
        <begin position="948"/>
        <end position="969"/>
    </location>
</feature>
<dbReference type="PANTHER" id="PTHR42783:SF3">
    <property type="entry name" value="GLUTAMATE SYNTHASE [NADPH] SMALL CHAIN-RELATED"/>
    <property type="match status" value="1"/>
</dbReference>
<evidence type="ECO:0000256" key="1">
    <source>
        <dbReference type="SAM" id="MobiDB-lite"/>
    </source>
</evidence>
<dbReference type="NCBIfam" id="TIGR01409">
    <property type="entry name" value="TAT_signal_seq"/>
    <property type="match status" value="1"/>
</dbReference>
<dbReference type="Gene3D" id="3.30.70.20">
    <property type="match status" value="2"/>
</dbReference>
<keyword evidence="4" id="KW-1185">Reference proteome</keyword>
<dbReference type="SUPFAM" id="SSF53706">
    <property type="entry name" value="Formate dehydrogenase/DMSO reductase, domains 1-3"/>
    <property type="match status" value="1"/>
</dbReference>
<sequence>MKRKFEHPVDQNPEGTARAWRSQGQLKDTPEFREWLEREFPAGAAEMDSQEDAELSRRGFLKFMGASTALAGFGMASCRKPKSFLVPYTDSVEWVVPGRPLLYSTARPVGNGAVPMVITTHEGRPTKVEGNPLHPNSVGATNSFDQASILDMYDPDRSSAVLVDGQPAGKDAADQAKAALTAALEANAGKGVALLVGQNSSPTRARAIEALQSKFGGLQVFEYEALARTNREAADELSGAGVRQVVNLRNAKRVLSLDSDFLGVDCPDNRTESDFAAARKPEQGDDNTAKTKDDTLRLYLAEPAYSVTGGMADHRVRVAAGRIPAFAAAVAKELGLNITVDVPAGEFDPRWIKEAAADLKKNGSKSVVLVGERQPKVVHVLADAINRFLGSVGSDENAVVQLVQTPANEYGTLADLKAAVEGGEVTTLLATTPADPAYDTAGDFDWAGLRNKLSLFVHNGTRVNATAVSANFHIPGTHYLENWGDVYDNRGVYSVVQPMILPLYDAAVSELNLLLELAGEFSAENPDADPALDAVRKTLVEMGVPAADLDNTWAKILRDGFLKGSKFPAATGTAMGNVKDDELKAAMLPAASPESLELAFTADYSVWDGRFINNGWLQEAPDPVSKLTWDNAALIAPKTAAALGIADDYDDSKQQVPMVEITTPSGAKITTALLIASGHAENVVTLKLGYGQCPEAAKGETPALPMRVGEGTGFNVNPLRSGESFILGGANLTKLEDTYTVALTQEHSTMSGRALVREGTLDNQKEFEKHPTNKVGFAYNHGMDGHIPENISLYKPNDASGKPLLNDELHQWGMVIDLNSCTGCTACLVACQSENNIPIVGKEQVRRGREMHWIRMDRYFVDRATNHGEMADEDNPAMLVQPVACVHCESAPCETVCPVNATVHSEEGMNLMAYNRCIGTRYCANNCPYKARRFNYFDYNKRPLDQLYSGPLSDKDRTGKPESEKLGKNPNVSVRMRGVIEKCTYCIQRTQLAKIEKTSIRRDKALVTGKPSDTLSVSADDLRVDSNKLKTACQQACPSEAIVFGNLLDPKSRLHQFKQLENDEPGGEIILKHPRSYDLLRYIGTRPRTNYLARVRNPNKLMPDAKFIGNATVSIH</sequence>
<dbReference type="EMBL" id="CP066776">
    <property type="protein sequence ID" value="QQL44640.1"/>
    <property type="molecule type" value="Genomic_DNA"/>
</dbReference>
<gene>
    <name evidence="3" type="ORF">G3M56_012225</name>
</gene>